<accession>A0A3A9X310</accession>
<dbReference type="InterPro" id="IPR053153">
    <property type="entry name" value="APC_K+_Transporter"/>
</dbReference>
<keyword evidence="3 6" id="KW-1133">Transmembrane helix</keyword>
<dbReference type="PANTHER" id="PTHR47704:SF1">
    <property type="entry name" value="POTASSIUM TRANSPORTER KIMA"/>
    <property type="match status" value="1"/>
</dbReference>
<protein>
    <submittedName>
        <fullName evidence="7">APC family permease</fullName>
    </submittedName>
</protein>
<feature type="transmembrane region" description="Helical" evidence="6">
    <location>
        <begin position="478"/>
        <end position="500"/>
    </location>
</feature>
<feature type="transmembrane region" description="Helical" evidence="6">
    <location>
        <begin position="166"/>
        <end position="187"/>
    </location>
</feature>
<proteinExistence type="predicted"/>
<gene>
    <name evidence="8" type="ORF">D7318_02300</name>
    <name evidence="7" type="ORF">D7319_00590</name>
</gene>
<evidence type="ECO:0000256" key="5">
    <source>
        <dbReference type="SAM" id="MobiDB-lite"/>
    </source>
</evidence>
<evidence type="ECO:0000313" key="10">
    <source>
        <dbReference type="Proteomes" id="UP000275024"/>
    </source>
</evidence>
<comment type="caution">
    <text evidence="7">The sequence shown here is derived from an EMBL/GenBank/DDBJ whole genome shotgun (WGS) entry which is preliminary data.</text>
</comment>
<feature type="transmembrane region" description="Helical" evidence="6">
    <location>
        <begin position="358"/>
        <end position="381"/>
    </location>
</feature>
<dbReference type="PANTHER" id="PTHR47704">
    <property type="entry name" value="POTASSIUM TRANSPORTER KIMA"/>
    <property type="match status" value="1"/>
</dbReference>
<dbReference type="GO" id="GO:0016020">
    <property type="term" value="C:membrane"/>
    <property type="evidence" value="ECO:0007669"/>
    <property type="project" value="UniProtKB-SubCell"/>
</dbReference>
<sequence length="751" mass="80668">MSEKGRKGEGTEQGGSPTPSALLPRLDDEQLGVLRQVGHEWGRVTGDAELWRRALPVTPDVGSFPPPGEVGPTRFSRLVDIPVLKGQPPAIEFEEGEVPRRGRRARAAHRARRLVLGAPLRSSAIARERMSKRVALPVLSADALSSVAYGPEALLGILVLAGSAGLGYSLPIAGAIVVLMVAVGVSYRQTIRAYPHGGGSYLVASRNLGRLPGLMAAGGLMTDYVLTVAVSIASGVAAFSAAFPSLSRSPVPLGVLVILVLLAGNLRGVRQAGKMFAIPTYAFIVAMVVLLAVGLSQAAGRGFQPEPTPHLAVTQSVGLLLVMRAFASGSTAMTGIEAISNAVPAFKPVEWRNARTTLTWMIGLLITLFAGTIVLVHLTGVTPNPHEPLLSQVAHRTFGSGPLYIFVQLATAAVLLLAANTAYNDFPRVLFLLARDWYAPRVFLRFGDRLAFSNGIILLSVCALLIFVAFGGRTTSLIPLYAVGVFLAFTLSQAGMVLHWRRVREEHWRKSLIFNAVGGALSAVVFVTAGITKFAAGAWVAVLAIGAFVLVTTHIRRHYDAVGRALRLHPHAIELPARDVSAPALPAEGPAPRGGEGGGEDEREREREGESEAEECPEQVHHLSVVALAVLDLAGMRALAYAASLRQPVLALHVAPSDDEAARFRAYWAQWGDHLPLEVVVTPYRAIVAPLVDYVEALHRQRPDLTLTVILPEIVPRRRRYRILHSRIAARLRHSLRPLPKIVVTTIPFHV</sequence>
<feature type="compositionally biased region" description="Basic and acidic residues" evidence="5">
    <location>
        <begin position="1"/>
        <end position="10"/>
    </location>
</feature>
<dbReference type="InterPro" id="IPR002293">
    <property type="entry name" value="AA/rel_permease1"/>
</dbReference>
<organism evidence="7 10">
    <name type="scientific">Streptomyces radicis</name>
    <dbReference type="NCBI Taxonomy" id="1750517"/>
    <lineage>
        <taxon>Bacteria</taxon>
        <taxon>Bacillati</taxon>
        <taxon>Actinomycetota</taxon>
        <taxon>Actinomycetes</taxon>
        <taxon>Kitasatosporales</taxon>
        <taxon>Streptomycetaceae</taxon>
        <taxon>Streptomyces</taxon>
    </lineage>
</organism>
<dbReference type="Proteomes" id="UP000268652">
    <property type="component" value="Unassembled WGS sequence"/>
</dbReference>
<dbReference type="RefSeq" id="WP_120695239.1">
    <property type="nucleotide sequence ID" value="NZ_RBDX01000001.1"/>
</dbReference>
<evidence type="ECO:0000313" key="9">
    <source>
        <dbReference type="Proteomes" id="UP000268652"/>
    </source>
</evidence>
<feature type="region of interest" description="Disordered" evidence="5">
    <location>
        <begin position="582"/>
        <end position="618"/>
    </location>
</feature>
<feature type="transmembrane region" description="Helical" evidence="6">
    <location>
        <begin position="278"/>
        <end position="299"/>
    </location>
</feature>
<feature type="transmembrane region" description="Helical" evidence="6">
    <location>
        <begin position="401"/>
        <end position="423"/>
    </location>
</feature>
<feature type="transmembrane region" description="Helical" evidence="6">
    <location>
        <begin position="537"/>
        <end position="555"/>
    </location>
</feature>
<feature type="transmembrane region" description="Helical" evidence="6">
    <location>
        <begin position="450"/>
        <end position="472"/>
    </location>
</feature>
<keyword evidence="9" id="KW-1185">Reference proteome</keyword>
<dbReference type="Gene3D" id="1.20.1740.10">
    <property type="entry name" value="Amino acid/polyamine transporter I"/>
    <property type="match status" value="1"/>
</dbReference>
<feature type="compositionally biased region" description="Basic and acidic residues" evidence="5">
    <location>
        <begin position="600"/>
        <end position="610"/>
    </location>
</feature>
<feature type="transmembrane region" description="Helical" evidence="6">
    <location>
        <begin position="319"/>
        <end position="346"/>
    </location>
</feature>
<dbReference type="AlphaFoldDB" id="A0A3A9X310"/>
<dbReference type="EMBL" id="RBDX01000001">
    <property type="protein sequence ID" value="RKN12907.1"/>
    <property type="molecule type" value="Genomic_DNA"/>
</dbReference>
<evidence type="ECO:0000313" key="8">
    <source>
        <dbReference type="EMBL" id="RKN27881.1"/>
    </source>
</evidence>
<reference evidence="9 10" key="1">
    <citation type="submission" date="2018-09" db="EMBL/GenBank/DDBJ databases">
        <title>Streptomyces sp. nov. DS1-2, an endophytic actinomycete isolated from roots of Dendrobium scabrilingue.</title>
        <authorList>
            <person name="Kuncharoen N."/>
            <person name="Kudo T."/>
            <person name="Ohkuma M."/>
            <person name="Yuki M."/>
            <person name="Tanasupawat S."/>
        </authorList>
    </citation>
    <scope>NUCLEOTIDE SEQUENCE [LARGE SCALE GENOMIC DNA]</scope>
    <source>
        <strain evidence="7 10">AZ1-7</strain>
        <strain evidence="8 9">DS1-2</strain>
    </source>
</reference>
<dbReference type="EMBL" id="RBDY01000001">
    <property type="protein sequence ID" value="RKN27881.1"/>
    <property type="molecule type" value="Genomic_DNA"/>
</dbReference>
<feature type="transmembrane region" description="Helical" evidence="6">
    <location>
        <begin position="512"/>
        <end position="531"/>
    </location>
</feature>
<dbReference type="GO" id="GO:0022857">
    <property type="term" value="F:transmembrane transporter activity"/>
    <property type="evidence" value="ECO:0007669"/>
    <property type="project" value="InterPro"/>
</dbReference>
<feature type="compositionally biased region" description="Low complexity" evidence="5">
    <location>
        <begin position="582"/>
        <end position="591"/>
    </location>
</feature>
<evidence type="ECO:0000256" key="1">
    <source>
        <dbReference type="ARBA" id="ARBA00004141"/>
    </source>
</evidence>
<dbReference type="OrthoDB" id="9759676at2"/>
<comment type="subcellular location">
    <subcellularLocation>
        <location evidence="1">Membrane</location>
        <topology evidence="1">Multi-pass membrane protein</topology>
    </subcellularLocation>
</comment>
<dbReference type="Proteomes" id="UP000275024">
    <property type="component" value="Unassembled WGS sequence"/>
</dbReference>
<evidence type="ECO:0000313" key="7">
    <source>
        <dbReference type="EMBL" id="RKN12907.1"/>
    </source>
</evidence>
<feature type="transmembrane region" description="Helical" evidence="6">
    <location>
        <begin position="249"/>
        <end position="266"/>
    </location>
</feature>
<feature type="transmembrane region" description="Helical" evidence="6">
    <location>
        <begin position="224"/>
        <end position="243"/>
    </location>
</feature>
<keyword evidence="2 6" id="KW-0812">Transmembrane</keyword>
<keyword evidence="4 6" id="KW-0472">Membrane</keyword>
<name>A0A3A9X310_9ACTN</name>
<evidence type="ECO:0000256" key="6">
    <source>
        <dbReference type="SAM" id="Phobius"/>
    </source>
</evidence>
<evidence type="ECO:0000256" key="3">
    <source>
        <dbReference type="ARBA" id="ARBA00022989"/>
    </source>
</evidence>
<evidence type="ECO:0000256" key="2">
    <source>
        <dbReference type="ARBA" id="ARBA00022692"/>
    </source>
</evidence>
<dbReference type="Pfam" id="PF13520">
    <property type="entry name" value="AA_permease_2"/>
    <property type="match status" value="1"/>
</dbReference>
<evidence type="ECO:0000256" key="4">
    <source>
        <dbReference type="ARBA" id="ARBA00023136"/>
    </source>
</evidence>
<feature type="region of interest" description="Disordered" evidence="5">
    <location>
        <begin position="1"/>
        <end position="25"/>
    </location>
</feature>